<dbReference type="GO" id="GO:0009423">
    <property type="term" value="P:chorismate biosynthetic process"/>
    <property type="evidence" value="ECO:0007669"/>
    <property type="project" value="UniProtKB-UniRule"/>
</dbReference>
<dbReference type="InterPro" id="IPR000623">
    <property type="entry name" value="Shikimate_kinase/TSH1"/>
</dbReference>
<evidence type="ECO:0000256" key="5">
    <source>
        <dbReference type="ARBA" id="ARBA00022679"/>
    </source>
</evidence>
<dbReference type="InterPro" id="IPR036979">
    <property type="entry name" value="CM_dom_sf"/>
</dbReference>
<keyword evidence="11" id="KW-0479">Metal-binding</keyword>
<gene>
    <name evidence="11" type="primary">aroK</name>
    <name evidence="13" type="ORF">SAMN04515656_11715</name>
</gene>
<dbReference type="CDD" id="cd00464">
    <property type="entry name" value="SK"/>
    <property type="match status" value="1"/>
</dbReference>
<dbReference type="Gene3D" id="1.20.59.10">
    <property type="entry name" value="Chorismate mutase"/>
    <property type="match status" value="1"/>
</dbReference>
<evidence type="ECO:0000256" key="11">
    <source>
        <dbReference type="HAMAP-Rule" id="MF_00109"/>
    </source>
</evidence>
<keyword evidence="14" id="KW-1185">Reference proteome</keyword>
<evidence type="ECO:0000256" key="3">
    <source>
        <dbReference type="ARBA" id="ARBA00012154"/>
    </source>
</evidence>
<comment type="subunit">
    <text evidence="11">Monomer.</text>
</comment>
<evidence type="ECO:0000256" key="7">
    <source>
        <dbReference type="ARBA" id="ARBA00022777"/>
    </source>
</evidence>
<name>A0A1H4CQT7_9FIRM</name>
<evidence type="ECO:0000256" key="9">
    <source>
        <dbReference type="ARBA" id="ARBA00023141"/>
    </source>
</evidence>
<dbReference type="InterPro" id="IPR027417">
    <property type="entry name" value="P-loop_NTPase"/>
</dbReference>
<comment type="function">
    <text evidence="11">Catalyzes the specific phosphorylation of the 3-hydroxyl group of shikimic acid using ATP as a cosubstrate.</text>
</comment>
<dbReference type="UniPathway" id="UPA00053">
    <property type="reaction ID" value="UER00088"/>
</dbReference>
<evidence type="ECO:0000256" key="4">
    <source>
        <dbReference type="ARBA" id="ARBA00022605"/>
    </source>
</evidence>
<keyword evidence="9 11" id="KW-0057">Aromatic amino acid biosynthesis</keyword>
<dbReference type="SUPFAM" id="SSF52540">
    <property type="entry name" value="P-loop containing nucleoside triphosphate hydrolases"/>
    <property type="match status" value="1"/>
</dbReference>
<feature type="binding site" evidence="11">
    <location>
        <position position="206"/>
    </location>
    <ligand>
        <name>ATP</name>
        <dbReference type="ChEBI" id="CHEBI:30616"/>
    </ligand>
</feature>
<evidence type="ECO:0000259" key="12">
    <source>
        <dbReference type="PROSITE" id="PS51168"/>
    </source>
</evidence>
<dbReference type="AlphaFoldDB" id="A0A1H4CQT7"/>
<evidence type="ECO:0000256" key="2">
    <source>
        <dbReference type="ARBA" id="ARBA00006997"/>
    </source>
</evidence>
<feature type="binding site" evidence="11">
    <location>
        <position position="104"/>
    </location>
    <ligand>
        <name>Mg(2+)</name>
        <dbReference type="ChEBI" id="CHEBI:18420"/>
    </ligand>
</feature>
<dbReference type="OrthoDB" id="9800332at2"/>
<dbReference type="Pfam" id="PF01817">
    <property type="entry name" value="CM_2"/>
    <property type="match status" value="1"/>
</dbReference>
<dbReference type="PROSITE" id="PS51168">
    <property type="entry name" value="CHORISMATE_MUT_2"/>
    <property type="match status" value="1"/>
</dbReference>
<protein>
    <recommendedName>
        <fullName evidence="3 11">Shikimate kinase</fullName>
        <shortName evidence="11">SK</shortName>
        <ecNumber evidence="3 11">2.7.1.71</ecNumber>
    </recommendedName>
</protein>
<feature type="binding site" evidence="11">
    <location>
        <position position="122"/>
    </location>
    <ligand>
        <name>substrate</name>
    </ligand>
</feature>
<dbReference type="HAMAP" id="MF_00109">
    <property type="entry name" value="Shikimate_kinase"/>
    <property type="match status" value="1"/>
</dbReference>
<accession>A0A1H4CQT7</accession>
<feature type="binding site" evidence="11">
    <location>
        <position position="146"/>
    </location>
    <ligand>
        <name>substrate</name>
    </ligand>
</feature>
<sequence>MNQLEEIRAQMGACDDRIIAALEERMGCIEEIIAFKRENGVPIFQPEQEARQRGDWDAKLADNAYRGEIEHIFEAMVKSSKRIQSKTLVQGNIMLIGFMGVGKSTVSTYLCEMLAMDRVEMDAEIAAKEGMSIPEIFATHGEAYFRNCESNLLIELQKKSQQVVSCGGGVVLRPENVAVMRQSGTVVLLTASPESIYERVKDSTDRPLLNGNMNIPYIEKLMEERRPRYEAAADVVVNTDDTDIQSICEKIIAAPWKK</sequence>
<evidence type="ECO:0000313" key="14">
    <source>
        <dbReference type="Proteomes" id="UP000199394"/>
    </source>
</evidence>
<dbReference type="SUPFAM" id="SSF48600">
    <property type="entry name" value="Chorismate mutase II"/>
    <property type="match status" value="1"/>
</dbReference>
<keyword evidence="5 11" id="KW-0808">Transferase</keyword>
<dbReference type="Pfam" id="PF01202">
    <property type="entry name" value="SKI"/>
    <property type="match status" value="1"/>
</dbReference>
<keyword evidence="8 11" id="KW-0067">ATP-binding</keyword>
<dbReference type="GO" id="GO:0009073">
    <property type="term" value="P:aromatic amino acid family biosynthetic process"/>
    <property type="evidence" value="ECO:0007669"/>
    <property type="project" value="UniProtKB-KW"/>
</dbReference>
<feature type="domain" description="Chorismate mutase" evidence="12">
    <location>
        <begin position="1"/>
        <end position="88"/>
    </location>
</feature>
<dbReference type="Proteomes" id="UP000199394">
    <property type="component" value="Unassembled WGS sequence"/>
</dbReference>
<dbReference type="GO" id="GO:0004106">
    <property type="term" value="F:chorismate mutase activity"/>
    <property type="evidence" value="ECO:0007669"/>
    <property type="project" value="InterPro"/>
</dbReference>
<comment type="catalytic activity">
    <reaction evidence="10 11">
        <text>shikimate + ATP = 3-phosphoshikimate + ADP + H(+)</text>
        <dbReference type="Rhea" id="RHEA:13121"/>
        <dbReference type="ChEBI" id="CHEBI:15378"/>
        <dbReference type="ChEBI" id="CHEBI:30616"/>
        <dbReference type="ChEBI" id="CHEBI:36208"/>
        <dbReference type="ChEBI" id="CHEBI:145989"/>
        <dbReference type="ChEBI" id="CHEBI:456216"/>
        <dbReference type="EC" id="2.7.1.71"/>
    </reaction>
</comment>
<dbReference type="InterPro" id="IPR036263">
    <property type="entry name" value="Chorismate_II_sf"/>
</dbReference>
<feature type="binding site" evidence="11">
    <location>
        <begin position="100"/>
        <end position="105"/>
    </location>
    <ligand>
        <name>ATP</name>
        <dbReference type="ChEBI" id="CHEBI:30616"/>
    </ligand>
</feature>
<dbReference type="InterPro" id="IPR031322">
    <property type="entry name" value="Shikimate/glucono_kinase"/>
</dbReference>
<dbReference type="PROSITE" id="PS01128">
    <property type="entry name" value="SHIKIMATE_KINASE"/>
    <property type="match status" value="1"/>
</dbReference>
<evidence type="ECO:0000256" key="1">
    <source>
        <dbReference type="ARBA" id="ARBA00004842"/>
    </source>
</evidence>
<dbReference type="InterPro" id="IPR002701">
    <property type="entry name" value="CM_II_prokaryot"/>
</dbReference>
<comment type="caution">
    <text evidence="11">Lacks conserved residue(s) required for the propagation of feature annotation.</text>
</comment>
<dbReference type="InterPro" id="IPR023000">
    <property type="entry name" value="Shikimate_kinase_CS"/>
</dbReference>
<dbReference type="EMBL" id="FNRK01000017">
    <property type="protein sequence ID" value="SEA62766.1"/>
    <property type="molecule type" value="Genomic_DNA"/>
</dbReference>
<evidence type="ECO:0000313" key="13">
    <source>
        <dbReference type="EMBL" id="SEA62766.1"/>
    </source>
</evidence>
<feature type="binding site" evidence="11">
    <location>
        <position position="168"/>
    </location>
    <ligand>
        <name>substrate</name>
    </ligand>
</feature>
<dbReference type="SMART" id="SM00830">
    <property type="entry name" value="CM_2"/>
    <property type="match status" value="1"/>
</dbReference>
<dbReference type="Gene3D" id="3.40.50.300">
    <property type="entry name" value="P-loop containing nucleotide triphosphate hydrolases"/>
    <property type="match status" value="1"/>
</dbReference>
<dbReference type="STRING" id="81409.SAMN04515656_11715"/>
<keyword evidence="11" id="KW-0963">Cytoplasm</keyword>
<dbReference type="GO" id="GO:0000287">
    <property type="term" value="F:magnesium ion binding"/>
    <property type="evidence" value="ECO:0007669"/>
    <property type="project" value="UniProtKB-UniRule"/>
</dbReference>
<reference evidence="13 14" key="1">
    <citation type="submission" date="2016-10" db="EMBL/GenBank/DDBJ databases">
        <authorList>
            <person name="de Groot N.N."/>
        </authorList>
    </citation>
    <scope>NUCLEOTIDE SEQUENCE [LARGE SCALE GENOMIC DNA]</scope>
    <source>
        <strain evidence="13 14">SR12</strain>
    </source>
</reference>
<evidence type="ECO:0000256" key="8">
    <source>
        <dbReference type="ARBA" id="ARBA00022840"/>
    </source>
</evidence>
<dbReference type="PANTHER" id="PTHR21087">
    <property type="entry name" value="SHIKIMATE KINASE"/>
    <property type="match status" value="1"/>
</dbReference>
<comment type="pathway">
    <text evidence="1 11">Metabolic intermediate biosynthesis; chorismate biosynthesis; chorismate from D-erythrose 4-phosphate and phosphoenolpyruvate: step 5/7.</text>
</comment>
<dbReference type="GO" id="GO:0005524">
    <property type="term" value="F:ATP binding"/>
    <property type="evidence" value="ECO:0007669"/>
    <property type="project" value="UniProtKB-UniRule"/>
</dbReference>
<evidence type="ECO:0000256" key="6">
    <source>
        <dbReference type="ARBA" id="ARBA00022741"/>
    </source>
</evidence>
<comment type="subcellular location">
    <subcellularLocation>
        <location evidence="11">Cytoplasm</location>
    </subcellularLocation>
</comment>
<keyword evidence="6 11" id="KW-0547">Nucleotide-binding</keyword>
<dbReference type="PANTHER" id="PTHR21087:SF16">
    <property type="entry name" value="SHIKIMATE KINASE 1, CHLOROPLASTIC"/>
    <property type="match status" value="1"/>
</dbReference>
<proteinExistence type="inferred from homology"/>
<dbReference type="GO" id="GO:0004765">
    <property type="term" value="F:shikimate kinase activity"/>
    <property type="evidence" value="ECO:0007669"/>
    <property type="project" value="UniProtKB-UniRule"/>
</dbReference>
<dbReference type="RefSeq" id="WP_090308285.1">
    <property type="nucleotide sequence ID" value="NZ_FNRK01000017.1"/>
</dbReference>
<comment type="cofactor">
    <cofactor evidence="11">
        <name>Mg(2+)</name>
        <dbReference type="ChEBI" id="CHEBI:18420"/>
    </cofactor>
    <text evidence="11">Binds 1 Mg(2+) ion per subunit.</text>
</comment>
<dbReference type="EC" id="2.7.1.71" evidence="3 11"/>
<keyword evidence="7 11" id="KW-0418">Kinase</keyword>
<evidence type="ECO:0000256" key="10">
    <source>
        <dbReference type="ARBA" id="ARBA00048567"/>
    </source>
</evidence>
<feature type="binding site" evidence="11">
    <location>
        <position position="225"/>
    </location>
    <ligand>
        <name>substrate</name>
    </ligand>
</feature>
<dbReference type="GO" id="GO:0005829">
    <property type="term" value="C:cytosol"/>
    <property type="evidence" value="ECO:0007669"/>
    <property type="project" value="TreeGrafter"/>
</dbReference>
<keyword evidence="11" id="KW-0460">Magnesium</keyword>
<organism evidence="13 14">
    <name type="scientific">Eubacterium aggregans</name>
    <dbReference type="NCBI Taxonomy" id="81409"/>
    <lineage>
        <taxon>Bacteria</taxon>
        <taxon>Bacillati</taxon>
        <taxon>Bacillota</taxon>
        <taxon>Clostridia</taxon>
        <taxon>Eubacteriales</taxon>
        <taxon>Eubacteriaceae</taxon>
        <taxon>Eubacterium</taxon>
    </lineage>
</organism>
<dbReference type="PRINTS" id="PR01100">
    <property type="entry name" value="SHIKIMTKNASE"/>
</dbReference>
<comment type="similarity">
    <text evidence="2 11">Belongs to the shikimate kinase family.</text>
</comment>
<dbReference type="GO" id="GO:0008652">
    <property type="term" value="P:amino acid biosynthetic process"/>
    <property type="evidence" value="ECO:0007669"/>
    <property type="project" value="UniProtKB-KW"/>
</dbReference>
<keyword evidence="4 11" id="KW-0028">Amino-acid biosynthesis</keyword>